<evidence type="ECO:0000313" key="2">
    <source>
        <dbReference type="Proteomes" id="UP000237105"/>
    </source>
</evidence>
<organism evidence="1 2">
    <name type="scientific">Parasponia andersonii</name>
    <name type="common">Sponia andersonii</name>
    <dbReference type="NCBI Taxonomy" id="3476"/>
    <lineage>
        <taxon>Eukaryota</taxon>
        <taxon>Viridiplantae</taxon>
        <taxon>Streptophyta</taxon>
        <taxon>Embryophyta</taxon>
        <taxon>Tracheophyta</taxon>
        <taxon>Spermatophyta</taxon>
        <taxon>Magnoliopsida</taxon>
        <taxon>eudicotyledons</taxon>
        <taxon>Gunneridae</taxon>
        <taxon>Pentapetalae</taxon>
        <taxon>rosids</taxon>
        <taxon>fabids</taxon>
        <taxon>Rosales</taxon>
        <taxon>Cannabaceae</taxon>
        <taxon>Parasponia</taxon>
    </lineage>
</organism>
<evidence type="ECO:0000313" key="1">
    <source>
        <dbReference type="EMBL" id="PON73912.1"/>
    </source>
</evidence>
<comment type="caution">
    <text evidence="1">The sequence shown here is derived from an EMBL/GenBank/DDBJ whole genome shotgun (WGS) entry which is preliminary data.</text>
</comment>
<proteinExistence type="predicted"/>
<dbReference type="Proteomes" id="UP000237105">
    <property type="component" value="Unassembled WGS sequence"/>
</dbReference>
<dbReference type="AlphaFoldDB" id="A0A2P5DKT9"/>
<dbReference type="EMBL" id="JXTB01000031">
    <property type="protein sequence ID" value="PON73912.1"/>
    <property type="molecule type" value="Genomic_DNA"/>
</dbReference>
<accession>A0A2P5DKT9</accession>
<keyword evidence="2" id="KW-1185">Reference proteome</keyword>
<gene>
    <name evidence="1" type="ORF">PanWU01x14_054620</name>
</gene>
<name>A0A2P5DKT9_PARAD</name>
<sequence length="143" mass="16564">MKLDLANISKLYYDLRNIIVSLCKSVCEIYVNKKILKTVEEEETNKSFEEANFIKKRMIESNKEDNSIETIVTSQLYDPILLPINPSLFKSPVPKVSLGSNAYLFKFPFNISIKLNFNEIDMFTCRGILKPHVFSVISFMQKK</sequence>
<protein>
    <submittedName>
        <fullName evidence="1">Uncharacterized protein</fullName>
    </submittedName>
</protein>
<reference evidence="2" key="1">
    <citation type="submission" date="2016-06" db="EMBL/GenBank/DDBJ databases">
        <title>Parallel loss of symbiosis genes in relatives of nitrogen-fixing non-legume Parasponia.</title>
        <authorList>
            <person name="Van Velzen R."/>
            <person name="Holmer R."/>
            <person name="Bu F."/>
            <person name="Rutten L."/>
            <person name="Van Zeijl A."/>
            <person name="Liu W."/>
            <person name="Santuari L."/>
            <person name="Cao Q."/>
            <person name="Sharma T."/>
            <person name="Shen D."/>
            <person name="Roswanjaya Y."/>
            <person name="Wardhani T."/>
            <person name="Kalhor M.S."/>
            <person name="Jansen J."/>
            <person name="Van den Hoogen J."/>
            <person name="Gungor B."/>
            <person name="Hartog M."/>
            <person name="Hontelez J."/>
            <person name="Verver J."/>
            <person name="Yang W.-C."/>
            <person name="Schijlen E."/>
            <person name="Repin R."/>
            <person name="Schilthuizen M."/>
            <person name="Schranz E."/>
            <person name="Heidstra R."/>
            <person name="Miyata K."/>
            <person name="Fedorova E."/>
            <person name="Kohlen W."/>
            <person name="Bisseling T."/>
            <person name="Smit S."/>
            <person name="Geurts R."/>
        </authorList>
    </citation>
    <scope>NUCLEOTIDE SEQUENCE [LARGE SCALE GENOMIC DNA]</scope>
    <source>
        <strain evidence="2">cv. WU1-14</strain>
    </source>
</reference>